<evidence type="ECO:0000256" key="3">
    <source>
        <dbReference type="ARBA" id="ARBA00009677"/>
    </source>
</evidence>
<comment type="caution">
    <text evidence="12">The sequence shown here is derived from an EMBL/GenBank/DDBJ whole genome shotgun (WGS) entry which is preliminary data.</text>
</comment>
<comment type="similarity">
    <text evidence="3 7">Belongs to the flagella basal body rod proteins family.</text>
</comment>
<keyword evidence="12" id="KW-0969">Cilium</keyword>
<feature type="domain" description="Flagellar basal-body/hook protein C-terminal" evidence="10">
    <location>
        <begin position="470"/>
        <end position="508"/>
    </location>
</feature>
<dbReference type="RefSeq" id="WP_160909640.1">
    <property type="nucleotide sequence ID" value="NZ_WMEQ01000006.1"/>
</dbReference>
<dbReference type="AlphaFoldDB" id="A0A6I5A0K8"/>
<dbReference type="EMBL" id="WMEQ01000006">
    <property type="protein sequence ID" value="MYL33970.1"/>
    <property type="molecule type" value="Genomic_DNA"/>
</dbReference>
<evidence type="ECO:0000259" key="9">
    <source>
        <dbReference type="Pfam" id="PF00460"/>
    </source>
</evidence>
<dbReference type="PANTHER" id="PTHR30033">
    <property type="entry name" value="FLAGELLAR HOOK-ASSOCIATED PROTEIN 1"/>
    <property type="match status" value="1"/>
</dbReference>
<evidence type="ECO:0000256" key="5">
    <source>
        <dbReference type="ARBA" id="ARBA00022525"/>
    </source>
</evidence>
<comment type="subcellular location">
    <subcellularLocation>
        <location evidence="1 7">Bacterial flagellum</location>
    </subcellularLocation>
    <subcellularLocation>
        <location evidence="2 7">Secreted</location>
    </subcellularLocation>
</comment>
<dbReference type="PRINTS" id="PR01005">
    <property type="entry name" value="FLGHOOKAP1"/>
</dbReference>
<evidence type="ECO:0000259" key="10">
    <source>
        <dbReference type="Pfam" id="PF06429"/>
    </source>
</evidence>
<evidence type="ECO:0000259" key="11">
    <source>
        <dbReference type="Pfam" id="PF22638"/>
    </source>
</evidence>
<evidence type="ECO:0000313" key="12">
    <source>
        <dbReference type="EMBL" id="MYL33970.1"/>
    </source>
</evidence>
<dbReference type="InterPro" id="IPR010930">
    <property type="entry name" value="Flg_bb/hook_C_dom"/>
</dbReference>
<dbReference type="SUPFAM" id="SSF64518">
    <property type="entry name" value="Phase 1 flagellin"/>
    <property type="match status" value="1"/>
</dbReference>
<feature type="domain" description="Flagellar hook-associated protein FlgK helical" evidence="11">
    <location>
        <begin position="103"/>
        <end position="358"/>
    </location>
</feature>
<dbReference type="InterPro" id="IPR001444">
    <property type="entry name" value="Flag_bb_rod_N"/>
</dbReference>
<reference evidence="12 13" key="1">
    <citation type="submission" date="2019-11" db="EMBL/GenBank/DDBJ databases">
        <title>Genome sequences of 17 halophilic strains isolated from different environments.</title>
        <authorList>
            <person name="Furrow R.E."/>
        </authorList>
    </citation>
    <scope>NUCLEOTIDE SEQUENCE [LARGE SCALE GENOMIC DNA]</scope>
    <source>
        <strain evidence="12 13">22514_16_FS</strain>
    </source>
</reference>
<gene>
    <name evidence="7 12" type="primary">flgK</name>
    <name evidence="12" type="ORF">GLW05_10195</name>
</gene>
<sequence>MTSTFHGLEVAKRGMFAQQSALYTTGHNISNANTDGYSRQRVNFEQTAPYPPASRNRPEMPGQMGSGVQAGTIERVREGFLDAQFRGENHKAGYYTAKSDALGKMEEVMNEPSDQGLSKTMDRFWQSLQDLSAQPEDSGVRSQVKQRGKAVADTFNYLSDSLNGIKQDFKNQIDVAEKDINSLARQINNLNNQISEVEPHGYLPNDLYDERDRLIDELSTQANIKVSYEESSSSALAQAQGKATVEIVDGDGNSLFTNGGNSVPLVDGSSNTYNQISVQDTDSNGGMDTVSLGGSASVDAKDFQSVGKMMGLIDSYGYDDGGSVKGTYPEMLNELDGMAHTFAEEFNRVQKSGFSINQINNPNSPPPSVNFFTATTASNQDGFAGSMSVNITDGNDIAAANTQNAGDGDNAIDLADVNSTTLDYNGTEASFQSYYEGVIGEMAIQSQEATRLQNNSETLRQSVEERRQSVSGVSLDEEMSNMIKYQHAYNAAARNLTTVDEMLDKIINGMGRVGR</sequence>
<organism evidence="12 13">
    <name type="scientific">Pontibacillus yanchengensis</name>
    <dbReference type="NCBI Taxonomy" id="462910"/>
    <lineage>
        <taxon>Bacteria</taxon>
        <taxon>Bacillati</taxon>
        <taxon>Bacillota</taxon>
        <taxon>Bacilli</taxon>
        <taxon>Bacillales</taxon>
        <taxon>Bacillaceae</taxon>
        <taxon>Pontibacillus</taxon>
    </lineage>
</organism>
<dbReference type="OrthoDB" id="9802553at2"/>
<dbReference type="InterPro" id="IPR053927">
    <property type="entry name" value="FlgK_helical"/>
</dbReference>
<feature type="coiled-coil region" evidence="8">
    <location>
        <begin position="166"/>
        <end position="193"/>
    </location>
</feature>
<evidence type="ECO:0000313" key="13">
    <source>
        <dbReference type="Proteomes" id="UP000468638"/>
    </source>
</evidence>
<keyword evidence="12" id="KW-0966">Cell projection</keyword>
<dbReference type="PANTHER" id="PTHR30033:SF1">
    <property type="entry name" value="FLAGELLAR HOOK-ASSOCIATED PROTEIN 1"/>
    <property type="match status" value="1"/>
</dbReference>
<dbReference type="Proteomes" id="UP000468638">
    <property type="component" value="Unassembled WGS sequence"/>
</dbReference>
<accession>A0A6I5A0K8</accession>
<evidence type="ECO:0000256" key="4">
    <source>
        <dbReference type="ARBA" id="ARBA00016244"/>
    </source>
</evidence>
<feature type="domain" description="Flagellar basal body rod protein N-terminal" evidence="9">
    <location>
        <begin position="8"/>
        <end position="37"/>
    </location>
</feature>
<dbReference type="GO" id="GO:0044780">
    <property type="term" value="P:bacterial-type flagellum assembly"/>
    <property type="evidence" value="ECO:0007669"/>
    <property type="project" value="InterPro"/>
</dbReference>
<keyword evidence="5 7" id="KW-0964">Secreted</keyword>
<evidence type="ECO:0000256" key="1">
    <source>
        <dbReference type="ARBA" id="ARBA00004365"/>
    </source>
</evidence>
<protein>
    <recommendedName>
        <fullName evidence="4 7">Flagellar hook-associated protein 1</fullName>
        <shortName evidence="7">HAP1</shortName>
    </recommendedName>
</protein>
<dbReference type="GO" id="GO:0005576">
    <property type="term" value="C:extracellular region"/>
    <property type="evidence" value="ECO:0007669"/>
    <property type="project" value="UniProtKB-SubCell"/>
</dbReference>
<name>A0A6I5A0K8_9BACI</name>
<dbReference type="Pfam" id="PF06429">
    <property type="entry name" value="Flg_bbr_C"/>
    <property type="match status" value="1"/>
</dbReference>
<dbReference type="GO" id="GO:0009424">
    <property type="term" value="C:bacterial-type flagellum hook"/>
    <property type="evidence" value="ECO:0007669"/>
    <property type="project" value="UniProtKB-UniRule"/>
</dbReference>
<evidence type="ECO:0000256" key="7">
    <source>
        <dbReference type="RuleBase" id="RU362065"/>
    </source>
</evidence>
<keyword evidence="12" id="KW-0282">Flagellum</keyword>
<dbReference type="Pfam" id="PF00460">
    <property type="entry name" value="Flg_bb_rod"/>
    <property type="match status" value="1"/>
</dbReference>
<dbReference type="NCBIfam" id="TIGR02492">
    <property type="entry name" value="flgK_ends"/>
    <property type="match status" value="1"/>
</dbReference>
<proteinExistence type="inferred from homology"/>
<evidence type="ECO:0000256" key="2">
    <source>
        <dbReference type="ARBA" id="ARBA00004613"/>
    </source>
</evidence>
<dbReference type="InterPro" id="IPR002371">
    <property type="entry name" value="FlgK"/>
</dbReference>
<dbReference type="Pfam" id="PF22638">
    <property type="entry name" value="FlgK_D1"/>
    <property type="match status" value="1"/>
</dbReference>
<keyword evidence="6 7" id="KW-0975">Bacterial flagellum</keyword>
<dbReference type="GO" id="GO:0005198">
    <property type="term" value="F:structural molecule activity"/>
    <property type="evidence" value="ECO:0007669"/>
    <property type="project" value="UniProtKB-UniRule"/>
</dbReference>
<evidence type="ECO:0000256" key="6">
    <source>
        <dbReference type="ARBA" id="ARBA00023143"/>
    </source>
</evidence>
<keyword evidence="8" id="KW-0175">Coiled coil</keyword>
<evidence type="ECO:0000256" key="8">
    <source>
        <dbReference type="SAM" id="Coils"/>
    </source>
</evidence>